<dbReference type="AlphaFoldDB" id="A0AAU2W0J1"/>
<keyword evidence="5 7" id="KW-0456">Lyase</keyword>
<dbReference type="Gene3D" id="1.10.260.40">
    <property type="entry name" value="lambda repressor-like DNA-binding domains"/>
    <property type="match status" value="1"/>
</dbReference>
<dbReference type="InterPro" id="IPR027417">
    <property type="entry name" value="P-loop_NTPase"/>
</dbReference>
<keyword evidence="3" id="KW-0055">Arginine biosynthesis</keyword>
<dbReference type="InterPro" id="IPR009049">
    <property type="entry name" value="Argininosuccinate_lyase"/>
</dbReference>
<dbReference type="Gene3D" id="1.10.275.10">
    <property type="entry name" value="Fumarase/aspartase (N-terminal domain)"/>
    <property type="match status" value="1"/>
</dbReference>
<dbReference type="InterPro" id="IPR010982">
    <property type="entry name" value="Lambda_DNA-bd_dom_sf"/>
</dbReference>
<evidence type="ECO:0000313" key="7">
    <source>
        <dbReference type="EMBL" id="WTW72913.1"/>
    </source>
</evidence>
<dbReference type="InterPro" id="IPR029419">
    <property type="entry name" value="Arg_succ_lyase_C"/>
</dbReference>
<organism evidence="7">
    <name type="scientific">Streptomyces sp. NBC_00008</name>
    <dbReference type="NCBI Taxonomy" id="2903610"/>
    <lineage>
        <taxon>Bacteria</taxon>
        <taxon>Bacillati</taxon>
        <taxon>Actinomycetota</taxon>
        <taxon>Actinomycetes</taxon>
        <taxon>Kitasatosporales</taxon>
        <taxon>Streptomycetaceae</taxon>
        <taxon>Streptomyces</taxon>
    </lineage>
</organism>
<dbReference type="SUPFAM" id="SSF47413">
    <property type="entry name" value="lambda repressor-like DNA-binding domains"/>
    <property type="match status" value="1"/>
</dbReference>
<dbReference type="PROSITE" id="PS50943">
    <property type="entry name" value="HTH_CROC1"/>
    <property type="match status" value="1"/>
</dbReference>
<dbReference type="GO" id="GO:0042450">
    <property type="term" value="P:L-arginine biosynthetic process via ornithine"/>
    <property type="evidence" value="ECO:0007669"/>
    <property type="project" value="InterPro"/>
</dbReference>
<keyword evidence="4" id="KW-0028">Amino-acid biosynthesis</keyword>
<evidence type="ECO:0000259" key="6">
    <source>
        <dbReference type="PROSITE" id="PS50943"/>
    </source>
</evidence>
<dbReference type="Pfam" id="PF00206">
    <property type="entry name" value="Lyase_1"/>
    <property type="match status" value="1"/>
</dbReference>
<dbReference type="PANTHER" id="PTHR43814">
    <property type="entry name" value="ARGININOSUCCINATE LYASE"/>
    <property type="match status" value="1"/>
</dbReference>
<gene>
    <name evidence="7" type="ORF">OG398_34025</name>
</gene>
<protein>
    <recommendedName>
        <fullName evidence="2">argininosuccinate lyase</fullName>
        <ecNumber evidence="2">4.3.2.1</ecNumber>
    </recommendedName>
</protein>
<proteinExistence type="predicted"/>
<dbReference type="CDD" id="cd01359">
    <property type="entry name" value="Argininosuccinate_lyase"/>
    <property type="match status" value="1"/>
</dbReference>
<dbReference type="InterPro" id="IPR024083">
    <property type="entry name" value="Fumarase/histidase_N"/>
</dbReference>
<dbReference type="InterPro" id="IPR001387">
    <property type="entry name" value="Cro/C1-type_HTH"/>
</dbReference>
<dbReference type="Pfam" id="PF13560">
    <property type="entry name" value="HTH_31"/>
    <property type="match status" value="1"/>
</dbReference>
<evidence type="ECO:0000256" key="5">
    <source>
        <dbReference type="ARBA" id="ARBA00023239"/>
    </source>
</evidence>
<accession>A0AAU2W0J1</accession>
<dbReference type="Gene3D" id="1.10.40.30">
    <property type="entry name" value="Fumarase/aspartase (C-terminal domain)"/>
    <property type="match status" value="1"/>
</dbReference>
<feature type="domain" description="HTH cro/C1-type" evidence="6">
    <location>
        <begin position="13"/>
        <end position="68"/>
    </location>
</feature>
<dbReference type="InterPro" id="IPR000362">
    <property type="entry name" value="Fumarate_lyase_fam"/>
</dbReference>
<dbReference type="Gene3D" id="1.20.200.10">
    <property type="entry name" value="Fumarase/aspartase (Central domain)"/>
    <property type="match status" value="1"/>
</dbReference>
<dbReference type="PRINTS" id="PR00149">
    <property type="entry name" value="FUMRATELYASE"/>
</dbReference>
<dbReference type="SUPFAM" id="SSF48557">
    <property type="entry name" value="L-aspartase-like"/>
    <property type="match status" value="1"/>
</dbReference>
<comment type="pathway">
    <text evidence="1">Amino-acid biosynthesis; L-arginine biosynthesis; L-arginine from L-ornithine and carbamoyl phosphate: step 3/3.</text>
</comment>
<dbReference type="Gene3D" id="3.40.50.300">
    <property type="entry name" value="P-loop containing nucleotide triphosphate hydrolases"/>
    <property type="match status" value="1"/>
</dbReference>
<evidence type="ECO:0000256" key="2">
    <source>
        <dbReference type="ARBA" id="ARBA00012338"/>
    </source>
</evidence>
<dbReference type="InterPro" id="IPR022761">
    <property type="entry name" value="Fumarate_lyase_N"/>
</dbReference>
<dbReference type="Pfam" id="PF14698">
    <property type="entry name" value="ASL_C2"/>
    <property type="match status" value="1"/>
</dbReference>
<dbReference type="GO" id="GO:0003677">
    <property type="term" value="F:DNA binding"/>
    <property type="evidence" value="ECO:0007669"/>
    <property type="project" value="InterPro"/>
</dbReference>
<evidence type="ECO:0000256" key="4">
    <source>
        <dbReference type="ARBA" id="ARBA00022605"/>
    </source>
</evidence>
<dbReference type="CDD" id="cd00093">
    <property type="entry name" value="HTH_XRE"/>
    <property type="match status" value="1"/>
</dbReference>
<dbReference type="SUPFAM" id="SSF52540">
    <property type="entry name" value="P-loop containing nucleoside triphosphate hydrolases"/>
    <property type="match status" value="1"/>
</dbReference>
<dbReference type="InterPro" id="IPR008948">
    <property type="entry name" value="L-Aspartase-like"/>
</dbReference>
<dbReference type="PRINTS" id="PR00145">
    <property type="entry name" value="ARGSUCLYASE"/>
</dbReference>
<reference evidence="7" key="1">
    <citation type="submission" date="2022-10" db="EMBL/GenBank/DDBJ databases">
        <title>The complete genomes of actinobacterial strains from the NBC collection.</title>
        <authorList>
            <person name="Joergensen T.S."/>
            <person name="Alvarez Arevalo M."/>
            <person name="Sterndorff E.B."/>
            <person name="Faurdal D."/>
            <person name="Vuksanovic O."/>
            <person name="Mourched A.-S."/>
            <person name="Charusanti P."/>
            <person name="Shaw S."/>
            <person name="Blin K."/>
            <person name="Weber T."/>
        </authorList>
    </citation>
    <scope>NUCLEOTIDE SEQUENCE</scope>
    <source>
        <strain evidence="7">NBC_00008</strain>
    </source>
</reference>
<dbReference type="PANTHER" id="PTHR43814:SF1">
    <property type="entry name" value="ARGININOSUCCINATE LYASE"/>
    <property type="match status" value="1"/>
</dbReference>
<evidence type="ECO:0000256" key="1">
    <source>
        <dbReference type="ARBA" id="ARBA00004941"/>
    </source>
</evidence>
<dbReference type="GO" id="GO:0004056">
    <property type="term" value="F:argininosuccinate lyase activity"/>
    <property type="evidence" value="ECO:0007669"/>
    <property type="project" value="UniProtKB-EC"/>
</dbReference>
<evidence type="ECO:0000256" key="3">
    <source>
        <dbReference type="ARBA" id="ARBA00022571"/>
    </source>
</evidence>
<dbReference type="GO" id="GO:0005829">
    <property type="term" value="C:cytosol"/>
    <property type="evidence" value="ECO:0007669"/>
    <property type="project" value="TreeGrafter"/>
</dbReference>
<dbReference type="EMBL" id="CP108313">
    <property type="protein sequence ID" value="WTW72913.1"/>
    <property type="molecule type" value="Genomic_DNA"/>
</dbReference>
<sequence length="768" mass="81051">MNSQPAHGLDVLLQNARRRAGLTQEQLAGLSTVSVRAIRDLEVGRVQHPRRDTLKLLANAMRLSDARRVELELAVDTKAVGRAFQDSYGADLATPPPALRPLVGRRPELEALTARLSTDHERLLTLVGLPGVGKSRQAQEAASVIHARDRVPVLWVSLDDPANITEMGTGSPQSTVAGWVRALVRDGGEFEELATLIGSKETLIVLDSHDASPDVTPHVTPRLLNLLRSCERLKILTTSDRPVQLPGGRLLPLAPLAVPSAAELASEVSGDTLVTDTPAVELTLSHVSYTRPDFLPTDTVVTTVAHICRYLPDTADGLGQELCAISEVDRAHLIVLTERGIVDRDRAAALLRAIEELRGQDFAPVRARPMPRGVHLACEGPLIEQLGERTGGILHTGRSRNDLNATTTRLKVRGPYLALIDAADRLAGVLLDKAGEYQGVVMPAYTHGQPAVPIGYGHYLAGVAGAVLRASLLDAGRQIDVNPLGAGAIGGTSVPIDPRRTAELLGFSSAAPNSVDAVASRDFVLDLLSASAVLGVALARTGQDLSTWTSEEFGLLRVGDTLVGSSSMMPQKRNPFLLEHIQGRSAASLGAFVGAATAMTTGGYTNAIAVGTEAAHHLWPGLSDTTDAVTLLNLVVAGTEPEPERERMTERAVDGFTSATYLAERLVLDGTPFRSAHHLVGETVLGALDSGRSLVDAARLPAVEDGGLAPGLVAQACAHGGGPGSTADGTSALATRRDVLKAELTARRTRWSDGSALLNRAVLEAVTS</sequence>
<dbReference type="SMART" id="SM00530">
    <property type="entry name" value="HTH_XRE"/>
    <property type="match status" value="1"/>
</dbReference>
<name>A0AAU2W0J1_9ACTN</name>
<dbReference type="EC" id="4.3.2.1" evidence="2"/>